<dbReference type="VEuPathDB" id="AmoebaDB:NF0027830"/>
<dbReference type="InterPro" id="IPR050496">
    <property type="entry name" value="SNF2_RAD54_helicase_repair"/>
</dbReference>
<evidence type="ECO:0000313" key="15">
    <source>
        <dbReference type="Proteomes" id="UP000444721"/>
    </source>
</evidence>
<dbReference type="PROSITE" id="PS51194">
    <property type="entry name" value="HELICASE_CTER"/>
    <property type="match status" value="1"/>
</dbReference>
<evidence type="ECO:0000259" key="13">
    <source>
        <dbReference type="PROSITE" id="PS51194"/>
    </source>
</evidence>
<dbReference type="GO" id="GO:0006283">
    <property type="term" value="P:transcription-coupled nucleotide-excision repair"/>
    <property type="evidence" value="ECO:0007669"/>
    <property type="project" value="TreeGrafter"/>
</dbReference>
<evidence type="ECO:0000256" key="6">
    <source>
        <dbReference type="ARBA" id="ARBA00022806"/>
    </source>
</evidence>
<dbReference type="InterPro" id="IPR027417">
    <property type="entry name" value="P-loop_NTPase"/>
</dbReference>
<evidence type="ECO:0000313" key="14">
    <source>
        <dbReference type="EMBL" id="KAF0980717.1"/>
    </source>
</evidence>
<evidence type="ECO:0008006" key="16">
    <source>
        <dbReference type="Google" id="ProtNLM"/>
    </source>
</evidence>
<dbReference type="InterPro" id="IPR000330">
    <property type="entry name" value="SNF2_N"/>
</dbReference>
<evidence type="ECO:0000256" key="10">
    <source>
        <dbReference type="ARBA" id="ARBA00023242"/>
    </source>
</evidence>
<dbReference type="Pfam" id="PF00176">
    <property type="entry name" value="SNF2-rel_dom"/>
    <property type="match status" value="1"/>
</dbReference>
<dbReference type="InterPro" id="IPR038718">
    <property type="entry name" value="SNF2-like_sf"/>
</dbReference>
<dbReference type="GO" id="GO:0005634">
    <property type="term" value="C:nucleus"/>
    <property type="evidence" value="ECO:0007669"/>
    <property type="project" value="TreeGrafter"/>
</dbReference>
<keyword evidence="4" id="KW-0227">DNA damage</keyword>
<accession>A0A6A5BU34</accession>
<dbReference type="CDD" id="cd18793">
    <property type="entry name" value="SF2_C_SNF"/>
    <property type="match status" value="1"/>
</dbReference>
<evidence type="ECO:0000256" key="11">
    <source>
        <dbReference type="SAM" id="MobiDB-lite"/>
    </source>
</evidence>
<dbReference type="Pfam" id="PF00271">
    <property type="entry name" value="Helicase_C"/>
    <property type="match status" value="1"/>
</dbReference>
<feature type="region of interest" description="Disordered" evidence="11">
    <location>
        <begin position="834"/>
        <end position="858"/>
    </location>
</feature>
<gene>
    <name evidence="14" type="ORF">FDP41_013200</name>
</gene>
<evidence type="ECO:0000256" key="3">
    <source>
        <dbReference type="ARBA" id="ARBA00022741"/>
    </source>
</evidence>
<keyword evidence="10" id="KW-0539">Nucleus</keyword>
<comment type="subcellular location">
    <subcellularLocation>
        <location evidence="1">Nucleus</location>
    </subcellularLocation>
</comment>
<comment type="caution">
    <text evidence="14">The sequence shown here is derived from an EMBL/GenBank/DDBJ whole genome shotgun (WGS) entry which is preliminary data.</text>
</comment>
<evidence type="ECO:0000256" key="5">
    <source>
        <dbReference type="ARBA" id="ARBA00022801"/>
    </source>
</evidence>
<dbReference type="PANTHER" id="PTHR45629">
    <property type="entry name" value="SNF2/RAD54 FAMILY MEMBER"/>
    <property type="match status" value="1"/>
</dbReference>
<evidence type="ECO:0000259" key="12">
    <source>
        <dbReference type="PROSITE" id="PS51192"/>
    </source>
</evidence>
<dbReference type="Gene3D" id="3.40.50.10810">
    <property type="entry name" value="Tandem AAA-ATPase domain"/>
    <property type="match status" value="1"/>
</dbReference>
<dbReference type="PANTHER" id="PTHR45629:SF7">
    <property type="entry name" value="DNA EXCISION REPAIR PROTEIN ERCC-6-RELATED"/>
    <property type="match status" value="1"/>
</dbReference>
<dbReference type="GO" id="GO:0008094">
    <property type="term" value="F:ATP-dependent activity, acting on DNA"/>
    <property type="evidence" value="ECO:0007669"/>
    <property type="project" value="TreeGrafter"/>
</dbReference>
<keyword evidence="15" id="KW-1185">Reference proteome</keyword>
<dbReference type="FunFam" id="3.40.50.10810:FF:000042">
    <property type="entry name" value="SNF2 family helicase-like protein"/>
    <property type="match status" value="1"/>
</dbReference>
<dbReference type="VEuPathDB" id="AmoebaDB:NfTy_036160"/>
<dbReference type="SUPFAM" id="SSF52540">
    <property type="entry name" value="P-loop containing nucleoside triphosphate hydrolases"/>
    <property type="match status" value="2"/>
</dbReference>
<dbReference type="Pfam" id="PF25875">
    <property type="entry name" value="WHD_Rad26_CSB"/>
    <property type="match status" value="1"/>
</dbReference>
<dbReference type="InterPro" id="IPR058951">
    <property type="entry name" value="WHD_Rad26_CSB-like"/>
</dbReference>
<dbReference type="EMBL" id="VFQX01000017">
    <property type="protein sequence ID" value="KAF0980717.1"/>
    <property type="molecule type" value="Genomic_DNA"/>
</dbReference>
<dbReference type="RefSeq" id="XP_044565430.1">
    <property type="nucleotide sequence ID" value="XM_044703805.1"/>
</dbReference>
<comment type="similarity">
    <text evidence="2">Belongs to the SNF2/RAD54 helicase family.</text>
</comment>
<keyword evidence="6" id="KW-0347">Helicase</keyword>
<dbReference type="GO" id="GO:0016787">
    <property type="term" value="F:hydrolase activity"/>
    <property type="evidence" value="ECO:0007669"/>
    <property type="project" value="UniProtKB-KW"/>
</dbReference>
<proteinExistence type="inferred from homology"/>
<feature type="domain" description="Helicase ATP-binding" evidence="12">
    <location>
        <begin position="330"/>
        <end position="496"/>
    </location>
</feature>
<feature type="compositionally biased region" description="Low complexity" evidence="11">
    <location>
        <begin position="176"/>
        <end position="192"/>
    </location>
</feature>
<feature type="domain" description="Helicase C-terminal" evidence="13">
    <location>
        <begin position="631"/>
        <end position="790"/>
    </location>
</feature>
<sequence length="1052" mass="121273">MLQPRPVASSSGSSSSLMASSSSSMRNTSSEDDLSMLGVSAFTTEDIERNVMDEMNKKIEENEKQLVKKEQSKIESLKAKIEKYEKEYKELNSKSNLTKQDEKKLKSLKKKINDLQEKEEQLEEELQDRRKETELRKSLAVIDNEENETERERLIRTGVITPFDHLASSSAKTNISKDASSAPSSSLEFSQPSDKRNKRKATTDSSRVLERSKKKVKQEEEDEDYVDEEYEHEFEEEYDEYIEEEEEKTPRKKEFKHDDSNDEYYEQRLSEFYSTRSFVTKTVINTSGEQEEVNVIDWGESVSITRDYSIPNEIYDKLFAYQKTAIKWMCELRAQGVGGILGDEMGLGKTVQIASYLAGLHYSGLFKPSIIISPATVMKQWQEELNTWWPLLRVCILHTSSSSKSHFEDLIEKVASCPDAVLITTYESLRNYQEILIEKEWGYIILDEGHKIRNPDAAITLACKKFNTPNRIILTGTPIQNNLKELWSLFDFCYPGKLGTLPVFLSQFAVPITLGGYSNASKFQVQTAYKCSCVLRDLIKPYLLRRLKKDVKHQLPEKKENVIFCKLTDQQVLVYDSYLKSREVKKTLEGEHLLFKAITNLRKVCNHPDLLYEKNSIEDFGNKSRSGKMMVVEKLLALWKEQNHRVLLFSQSRQMLDILEKFIQEKGYTYSRMDGTTSVKDRNPLINNFNKDDSIFIFLLTTKVGGLGVNLIGANRIILFDPDWNPSTDLQALERAWRLGQKKQVTVYRLMTSGTIEEKMYHRQIFKQFLSNKVLKDPRQKRLFKSNDLYELFTLGKEYDSVRFSRKKKVEDDEEENTETGSIFSNSEILRQDVKSDSSSSSSDYRIEKFKGKQSNTEEEIKEKDETYILQCLFDEKSVKSVFNHDSVLNTTQSELSIVEKQAKQIADLAMKELKKSAEMRKNVPVSVPTFTGQHGTGGLALPSFSSSKGPLASSLVLANLRKKQEMTSDKPTLVNNENELDEEVKPMLKTSNKMAEDLIAFFKKNNGQATTDDIQKHFRYIVGDEVVYFKEILQKLARFSKSKKIWTLRKP</sequence>
<dbReference type="CDD" id="cd18000">
    <property type="entry name" value="DEXHc_ERCC6"/>
    <property type="match status" value="1"/>
</dbReference>
<dbReference type="GeneID" id="68120415"/>
<dbReference type="InterPro" id="IPR001650">
    <property type="entry name" value="Helicase_C-like"/>
</dbReference>
<evidence type="ECO:0000256" key="4">
    <source>
        <dbReference type="ARBA" id="ARBA00022763"/>
    </source>
</evidence>
<name>A0A6A5BU34_NAEFO</name>
<reference evidence="14 15" key="1">
    <citation type="journal article" date="2019" name="Sci. Rep.">
        <title>Nanopore sequencing improves the draft genome of the human pathogenic amoeba Naegleria fowleri.</title>
        <authorList>
            <person name="Liechti N."/>
            <person name="Schurch N."/>
            <person name="Bruggmann R."/>
            <person name="Wittwer M."/>
        </authorList>
    </citation>
    <scope>NUCLEOTIDE SEQUENCE [LARGE SCALE GENOMIC DNA]</scope>
    <source>
        <strain evidence="14 15">ATCC 30894</strain>
    </source>
</reference>
<protein>
    <recommendedName>
        <fullName evidence="16">DNA excision repair protein ERCC-6</fullName>
    </recommendedName>
</protein>
<evidence type="ECO:0000256" key="9">
    <source>
        <dbReference type="ARBA" id="ARBA00023204"/>
    </source>
</evidence>
<dbReference type="SMART" id="SM00490">
    <property type="entry name" value="HELICc"/>
    <property type="match status" value="1"/>
</dbReference>
<dbReference type="OMA" id="NEFHQWW"/>
<dbReference type="GO" id="GO:0005524">
    <property type="term" value="F:ATP binding"/>
    <property type="evidence" value="ECO:0007669"/>
    <property type="project" value="InterPro"/>
</dbReference>
<feature type="region of interest" description="Disordered" evidence="11">
    <location>
        <begin position="115"/>
        <end position="256"/>
    </location>
</feature>
<keyword evidence="9" id="KW-0234">DNA repair</keyword>
<feature type="compositionally biased region" description="Acidic residues" evidence="11">
    <location>
        <begin position="219"/>
        <end position="247"/>
    </location>
</feature>
<dbReference type="AlphaFoldDB" id="A0A6A5BU34"/>
<organism evidence="14 15">
    <name type="scientific">Naegleria fowleri</name>
    <name type="common">Brain eating amoeba</name>
    <dbReference type="NCBI Taxonomy" id="5763"/>
    <lineage>
        <taxon>Eukaryota</taxon>
        <taxon>Discoba</taxon>
        <taxon>Heterolobosea</taxon>
        <taxon>Tetramitia</taxon>
        <taxon>Eutetramitia</taxon>
        <taxon>Vahlkampfiidae</taxon>
        <taxon>Naegleria</taxon>
    </lineage>
</organism>
<dbReference type="Gene3D" id="3.40.50.300">
    <property type="entry name" value="P-loop containing nucleotide triphosphate hydrolases"/>
    <property type="match status" value="1"/>
</dbReference>
<keyword evidence="7" id="KW-0067">ATP-binding</keyword>
<evidence type="ECO:0000256" key="7">
    <source>
        <dbReference type="ARBA" id="ARBA00022840"/>
    </source>
</evidence>
<dbReference type="PROSITE" id="PS51192">
    <property type="entry name" value="HELICASE_ATP_BIND_1"/>
    <property type="match status" value="1"/>
</dbReference>
<feature type="region of interest" description="Disordered" evidence="11">
    <location>
        <begin position="1"/>
        <end position="37"/>
    </location>
</feature>
<keyword evidence="5" id="KW-0378">Hydrolase</keyword>
<keyword evidence="3" id="KW-0547">Nucleotide-binding</keyword>
<evidence type="ECO:0000256" key="8">
    <source>
        <dbReference type="ARBA" id="ARBA00023125"/>
    </source>
</evidence>
<feature type="compositionally biased region" description="Low complexity" evidence="11">
    <location>
        <begin position="9"/>
        <end position="28"/>
    </location>
</feature>
<evidence type="ECO:0000256" key="2">
    <source>
        <dbReference type="ARBA" id="ARBA00007025"/>
    </source>
</evidence>
<dbReference type="Proteomes" id="UP000444721">
    <property type="component" value="Unassembled WGS sequence"/>
</dbReference>
<dbReference type="InterPro" id="IPR014001">
    <property type="entry name" value="Helicase_ATP-bd"/>
</dbReference>
<evidence type="ECO:0000256" key="1">
    <source>
        <dbReference type="ARBA" id="ARBA00004123"/>
    </source>
</evidence>
<keyword evidence="8" id="KW-0238">DNA-binding</keyword>
<dbReference type="OrthoDB" id="413460at2759"/>
<feature type="compositionally biased region" description="Basic and acidic residues" evidence="11">
    <location>
        <begin position="127"/>
        <end position="137"/>
    </location>
</feature>
<dbReference type="VEuPathDB" id="AmoebaDB:FDP41_013200"/>
<dbReference type="InterPro" id="IPR049730">
    <property type="entry name" value="SNF2/RAD54-like_C"/>
</dbReference>
<dbReference type="SMART" id="SM00487">
    <property type="entry name" value="DEXDc"/>
    <property type="match status" value="1"/>
</dbReference>